<accession>A0A2K3CNX0</accession>
<dbReference type="Proteomes" id="UP000006906">
    <property type="component" value="Chromosome 17"/>
</dbReference>
<reference evidence="1 2" key="1">
    <citation type="journal article" date="2007" name="Science">
        <title>The Chlamydomonas genome reveals the evolution of key animal and plant functions.</title>
        <authorList>
            <person name="Merchant S.S."/>
            <person name="Prochnik S.E."/>
            <person name="Vallon O."/>
            <person name="Harris E.H."/>
            <person name="Karpowicz S.J."/>
            <person name="Witman G.B."/>
            <person name="Terry A."/>
            <person name="Salamov A."/>
            <person name="Fritz-Laylin L.K."/>
            <person name="Marechal-Drouard L."/>
            <person name="Marshall W.F."/>
            <person name="Qu L.H."/>
            <person name="Nelson D.R."/>
            <person name="Sanderfoot A.A."/>
            <person name="Spalding M.H."/>
            <person name="Kapitonov V.V."/>
            <person name="Ren Q."/>
            <person name="Ferris P."/>
            <person name="Lindquist E."/>
            <person name="Shapiro H."/>
            <person name="Lucas S.M."/>
            <person name="Grimwood J."/>
            <person name="Schmutz J."/>
            <person name="Cardol P."/>
            <person name="Cerutti H."/>
            <person name="Chanfreau G."/>
            <person name="Chen C.L."/>
            <person name="Cognat V."/>
            <person name="Croft M.T."/>
            <person name="Dent R."/>
            <person name="Dutcher S."/>
            <person name="Fernandez E."/>
            <person name="Fukuzawa H."/>
            <person name="Gonzalez-Ballester D."/>
            <person name="Gonzalez-Halphen D."/>
            <person name="Hallmann A."/>
            <person name="Hanikenne M."/>
            <person name="Hippler M."/>
            <person name="Inwood W."/>
            <person name="Jabbari K."/>
            <person name="Kalanon M."/>
            <person name="Kuras R."/>
            <person name="Lefebvre P.A."/>
            <person name="Lemaire S.D."/>
            <person name="Lobanov A.V."/>
            <person name="Lohr M."/>
            <person name="Manuell A."/>
            <person name="Meier I."/>
            <person name="Mets L."/>
            <person name="Mittag M."/>
            <person name="Mittelmeier T."/>
            <person name="Moroney J.V."/>
            <person name="Moseley J."/>
            <person name="Napoli C."/>
            <person name="Nedelcu A.M."/>
            <person name="Niyogi K."/>
            <person name="Novoselov S.V."/>
            <person name="Paulsen I.T."/>
            <person name="Pazour G."/>
            <person name="Purton S."/>
            <person name="Ral J.P."/>
            <person name="Riano-Pachon D.M."/>
            <person name="Riekhof W."/>
            <person name="Rymarquis L."/>
            <person name="Schroda M."/>
            <person name="Stern D."/>
            <person name="Umen J."/>
            <person name="Willows R."/>
            <person name="Wilson N."/>
            <person name="Zimmer S.L."/>
            <person name="Allmer J."/>
            <person name="Balk J."/>
            <person name="Bisova K."/>
            <person name="Chen C.J."/>
            <person name="Elias M."/>
            <person name="Gendler K."/>
            <person name="Hauser C."/>
            <person name="Lamb M.R."/>
            <person name="Ledford H."/>
            <person name="Long J.C."/>
            <person name="Minagawa J."/>
            <person name="Page M.D."/>
            <person name="Pan J."/>
            <person name="Pootakham W."/>
            <person name="Roje S."/>
            <person name="Rose A."/>
            <person name="Stahlberg E."/>
            <person name="Terauchi A.M."/>
            <person name="Yang P."/>
            <person name="Ball S."/>
            <person name="Bowler C."/>
            <person name="Dieckmann C.L."/>
            <person name="Gladyshev V.N."/>
            <person name="Green P."/>
            <person name="Jorgensen R."/>
            <person name="Mayfield S."/>
            <person name="Mueller-Roeber B."/>
            <person name="Rajamani S."/>
            <person name="Sayre R.T."/>
            <person name="Brokstein P."/>
            <person name="Dubchak I."/>
            <person name="Goodstein D."/>
            <person name="Hornick L."/>
            <person name="Huang Y.W."/>
            <person name="Jhaveri J."/>
            <person name="Luo Y."/>
            <person name="Martinez D."/>
            <person name="Ngau W.C."/>
            <person name="Otillar B."/>
            <person name="Poliakov A."/>
            <person name="Porter A."/>
            <person name="Szajkowski L."/>
            <person name="Werner G."/>
            <person name="Zhou K."/>
            <person name="Grigoriev I.V."/>
            <person name="Rokhsar D.S."/>
            <person name="Grossman A.R."/>
        </authorList>
    </citation>
    <scope>NUCLEOTIDE SEQUENCE [LARGE SCALE GENOMIC DNA]</scope>
    <source>
        <strain evidence="2">CC-503</strain>
    </source>
</reference>
<organism evidence="1 2">
    <name type="scientific">Chlamydomonas reinhardtii</name>
    <name type="common">Chlamydomonas smithii</name>
    <dbReference type="NCBI Taxonomy" id="3055"/>
    <lineage>
        <taxon>Eukaryota</taxon>
        <taxon>Viridiplantae</taxon>
        <taxon>Chlorophyta</taxon>
        <taxon>core chlorophytes</taxon>
        <taxon>Chlorophyceae</taxon>
        <taxon>CS clade</taxon>
        <taxon>Chlamydomonadales</taxon>
        <taxon>Chlamydomonadaceae</taxon>
        <taxon>Chlamydomonas</taxon>
    </lineage>
</organism>
<dbReference type="RefSeq" id="XP_042914364.1">
    <property type="nucleotide sequence ID" value="XM_043071905.1"/>
</dbReference>
<evidence type="ECO:0000313" key="1">
    <source>
        <dbReference type="EMBL" id="PNW69974.1"/>
    </source>
</evidence>
<dbReference type="KEGG" id="cre:CHLRE_17g700425v5"/>
<dbReference type="GeneID" id="66056893"/>
<keyword evidence="2" id="KW-1185">Reference proteome</keyword>
<evidence type="ECO:0000313" key="2">
    <source>
        <dbReference type="Proteomes" id="UP000006906"/>
    </source>
</evidence>
<dbReference type="EMBL" id="CM008978">
    <property type="protein sequence ID" value="PNW69974.1"/>
    <property type="molecule type" value="Genomic_DNA"/>
</dbReference>
<name>A0A2K3CNX0_CHLRE</name>
<sequence>MAITPASPLHCGSHQGSVGMVCETFRRMTALGQTYTHADWQYAYGTPCTGPDVADERRIDIAPHAGGGVAVRHTKRSLSYHRARQLS</sequence>
<dbReference type="Gramene" id="PNW69974">
    <property type="protein sequence ID" value="PNW69974"/>
    <property type="gene ID" value="CHLRE_17g700425v5"/>
</dbReference>
<proteinExistence type="predicted"/>
<gene>
    <name evidence="1" type="ORF">CHLRE_17g700425v5</name>
</gene>
<protein>
    <submittedName>
        <fullName evidence="1">Uncharacterized protein</fullName>
    </submittedName>
</protein>
<dbReference type="AlphaFoldDB" id="A0A2K3CNX0"/>
<dbReference type="InParanoid" id="A0A2K3CNX0"/>